<evidence type="ECO:0000256" key="7">
    <source>
        <dbReference type="SAM" id="SignalP"/>
    </source>
</evidence>
<dbReference type="PANTHER" id="PTHR34820">
    <property type="entry name" value="INNER MEMBRANE PROTEIN YEBZ"/>
    <property type="match status" value="1"/>
</dbReference>
<dbReference type="GO" id="GO:0005886">
    <property type="term" value="C:plasma membrane"/>
    <property type="evidence" value="ECO:0007669"/>
    <property type="project" value="TreeGrafter"/>
</dbReference>
<dbReference type="GO" id="GO:0030313">
    <property type="term" value="C:cell envelope"/>
    <property type="evidence" value="ECO:0007669"/>
    <property type="project" value="UniProtKB-SubCell"/>
</dbReference>
<dbReference type="Gene3D" id="2.60.40.1220">
    <property type="match status" value="1"/>
</dbReference>
<name>A0A7H0SP68_9CORY</name>
<dbReference type="InterPro" id="IPR007348">
    <property type="entry name" value="CopC_dom"/>
</dbReference>
<evidence type="ECO:0000256" key="2">
    <source>
        <dbReference type="ARBA" id="ARBA00022723"/>
    </source>
</evidence>
<gene>
    <name evidence="8" type="ORF">GP475_06585</name>
</gene>
<dbReference type="GO" id="GO:0046688">
    <property type="term" value="P:response to copper ion"/>
    <property type="evidence" value="ECO:0007669"/>
    <property type="project" value="InterPro"/>
</dbReference>
<dbReference type="KEGG" id="cpoy:GP475_06585"/>
<dbReference type="SUPFAM" id="SSF81296">
    <property type="entry name" value="E set domains"/>
    <property type="match status" value="1"/>
</dbReference>
<feature type="compositionally biased region" description="Polar residues" evidence="5">
    <location>
        <begin position="140"/>
        <end position="153"/>
    </location>
</feature>
<dbReference type="GO" id="GO:0006825">
    <property type="term" value="P:copper ion transport"/>
    <property type="evidence" value="ECO:0007669"/>
    <property type="project" value="InterPro"/>
</dbReference>
<evidence type="ECO:0000256" key="4">
    <source>
        <dbReference type="ARBA" id="ARBA00023008"/>
    </source>
</evidence>
<dbReference type="GO" id="GO:0042597">
    <property type="term" value="C:periplasmic space"/>
    <property type="evidence" value="ECO:0007669"/>
    <property type="project" value="InterPro"/>
</dbReference>
<feature type="compositionally biased region" description="Polar residues" evidence="5">
    <location>
        <begin position="112"/>
        <end position="124"/>
    </location>
</feature>
<feature type="region of interest" description="Disordered" evidence="5">
    <location>
        <begin position="112"/>
        <end position="153"/>
    </location>
</feature>
<keyword evidence="2" id="KW-0479">Metal-binding</keyword>
<organism evidence="8 9">
    <name type="scientific">Corynebacterium poyangense</name>
    <dbReference type="NCBI Taxonomy" id="2684405"/>
    <lineage>
        <taxon>Bacteria</taxon>
        <taxon>Bacillati</taxon>
        <taxon>Actinomycetota</taxon>
        <taxon>Actinomycetes</taxon>
        <taxon>Mycobacteriales</taxon>
        <taxon>Corynebacteriaceae</taxon>
        <taxon>Corynebacterium</taxon>
    </lineage>
</organism>
<proteinExistence type="predicted"/>
<dbReference type="GO" id="GO:0005507">
    <property type="term" value="F:copper ion binding"/>
    <property type="evidence" value="ECO:0007669"/>
    <property type="project" value="InterPro"/>
</dbReference>
<feature type="chain" id="PRO_5043714218" evidence="7">
    <location>
        <begin position="30"/>
        <end position="186"/>
    </location>
</feature>
<dbReference type="AlphaFoldDB" id="A0A7H0SP68"/>
<evidence type="ECO:0000313" key="9">
    <source>
        <dbReference type="Proteomes" id="UP000516320"/>
    </source>
</evidence>
<keyword evidence="6" id="KW-0472">Membrane</keyword>
<protein>
    <submittedName>
        <fullName evidence="8">Copper resistance protein CopC</fullName>
    </submittedName>
</protein>
<feature type="signal peptide" evidence="7">
    <location>
        <begin position="1"/>
        <end position="29"/>
    </location>
</feature>
<dbReference type="Proteomes" id="UP000516320">
    <property type="component" value="Chromosome"/>
</dbReference>
<dbReference type="InterPro" id="IPR014756">
    <property type="entry name" value="Ig_E-set"/>
</dbReference>
<keyword evidence="6" id="KW-0812">Transmembrane</keyword>
<reference evidence="8 9" key="1">
    <citation type="submission" date="2019-12" db="EMBL/GenBank/DDBJ databases">
        <title>Corynebacterium sp. nov., isolated from feces of the Anser Albifrons in China.</title>
        <authorList>
            <person name="Liu Q."/>
        </authorList>
    </citation>
    <scope>NUCLEOTIDE SEQUENCE [LARGE SCALE GENOMIC DNA]</scope>
    <source>
        <strain evidence="8 9">4H37-19</strain>
    </source>
</reference>
<comment type="subcellular location">
    <subcellularLocation>
        <location evidence="1">Cell envelope</location>
    </subcellularLocation>
</comment>
<evidence type="ECO:0000256" key="5">
    <source>
        <dbReference type="SAM" id="MobiDB-lite"/>
    </source>
</evidence>
<keyword evidence="3 7" id="KW-0732">Signal</keyword>
<evidence type="ECO:0000313" key="8">
    <source>
        <dbReference type="EMBL" id="QNQ90343.1"/>
    </source>
</evidence>
<evidence type="ECO:0000256" key="1">
    <source>
        <dbReference type="ARBA" id="ARBA00004196"/>
    </source>
</evidence>
<dbReference type="EMBL" id="CP046884">
    <property type="protein sequence ID" value="QNQ90343.1"/>
    <property type="molecule type" value="Genomic_DNA"/>
</dbReference>
<dbReference type="Pfam" id="PF04234">
    <property type="entry name" value="CopC"/>
    <property type="match status" value="1"/>
</dbReference>
<keyword evidence="9" id="KW-1185">Reference proteome</keyword>
<dbReference type="InterPro" id="IPR032694">
    <property type="entry name" value="CopC/D"/>
</dbReference>
<accession>A0A7H0SP68</accession>
<dbReference type="PANTHER" id="PTHR34820:SF4">
    <property type="entry name" value="INNER MEMBRANE PROTEIN YEBZ"/>
    <property type="match status" value="1"/>
</dbReference>
<keyword evidence="4" id="KW-0186">Copper</keyword>
<dbReference type="RefSeq" id="WP_187973659.1">
    <property type="nucleotide sequence ID" value="NZ_CP046884.1"/>
</dbReference>
<feature type="transmembrane region" description="Helical" evidence="6">
    <location>
        <begin position="157"/>
        <end position="179"/>
    </location>
</feature>
<evidence type="ECO:0000256" key="3">
    <source>
        <dbReference type="ARBA" id="ARBA00022729"/>
    </source>
</evidence>
<evidence type="ECO:0000256" key="6">
    <source>
        <dbReference type="SAM" id="Phobius"/>
    </source>
</evidence>
<keyword evidence="6" id="KW-1133">Transmembrane helix</keyword>
<sequence>MGVHQTRAGVAAAVLGIAVLGHVSPIAAAHDVVTEAQPPQGGMVQEFPQEIQLTFSGEPKPNFNMFAVSNTETGEILFSGQPELHGRLLSIKTPQDVHPGPGTYTVGFQITSSDGHSTRGSTEFTVGAPGDSAKDETADSAEQGTTNASHDNSSSNLLTWIAAGVGGLAVVGVVVVSIMRRRHTKN</sequence>
<dbReference type="InterPro" id="IPR014755">
    <property type="entry name" value="Cu-Rt/internalin_Ig-like"/>
</dbReference>